<proteinExistence type="predicted"/>
<keyword evidence="2" id="KW-1185">Reference proteome</keyword>
<comment type="caution">
    <text evidence="1">The sequence shown here is derived from an EMBL/GenBank/DDBJ whole genome shotgun (WGS) entry which is preliminary data.</text>
</comment>
<accession>A0ACB8SRP0</accession>
<reference evidence="1" key="1">
    <citation type="submission" date="2021-03" db="EMBL/GenBank/DDBJ databases">
        <authorList>
            <consortium name="DOE Joint Genome Institute"/>
            <person name="Ahrendt S."/>
            <person name="Looney B.P."/>
            <person name="Miyauchi S."/>
            <person name="Morin E."/>
            <person name="Drula E."/>
            <person name="Courty P.E."/>
            <person name="Chicoki N."/>
            <person name="Fauchery L."/>
            <person name="Kohler A."/>
            <person name="Kuo A."/>
            <person name="Labutti K."/>
            <person name="Pangilinan J."/>
            <person name="Lipzen A."/>
            <person name="Riley R."/>
            <person name="Andreopoulos W."/>
            <person name="He G."/>
            <person name="Johnson J."/>
            <person name="Barry K.W."/>
            <person name="Grigoriev I.V."/>
            <person name="Nagy L."/>
            <person name="Hibbett D."/>
            <person name="Henrissat B."/>
            <person name="Matheny P.B."/>
            <person name="Labbe J."/>
            <person name="Martin F."/>
        </authorList>
    </citation>
    <scope>NUCLEOTIDE SEQUENCE</scope>
    <source>
        <strain evidence="1">HHB10654</strain>
    </source>
</reference>
<reference evidence="1" key="2">
    <citation type="journal article" date="2022" name="New Phytol.">
        <title>Evolutionary transition to the ectomycorrhizal habit in the genomes of a hyperdiverse lineage of mushroom-forming fungi.</title>
        <authorList>
            <person name="Looney B."/>
            <person name="Miyauchi S."/>
            <person name="Morin E."/>
            <person name="Drula E."/>
            <person name="Courty P.E."/>
            <person name="Kohler A."/>
            <person name="Kuo A."/>
            <person name="LaButti K."/>
            <person name="Pangilinan J."/>
            <person name="Lipzen A."/>
            <person name="Riley R."/>
            <person name="Andreopoulos W."/>
            <person name="He G."/>
            <person name="Johnson J."/>
            <person name="Nolan M."/>
            <person name="Tritt A."/>
            <person name="Barry K.W."/>
            <person name="Grigoriev I.V."/>
            <person name="Nagy L.G."/>
            <person name="Hibbett D."/>
            <person name="Henrissat B."/>
            <person name="Matheny P.B."/>
            <person name="Labbe J."/>
            <person name="Martin F.M."/>
        </authorList>
    </citation>
    <scope>NUCLEOTIDE SEQUENCE</scope>
    <source>
        <strain evidence="1">HHB10654</strain>
    </source>
</reference>
<gene>
    <name evidence="1" type="ORF">BV25DRAFT_1993768</name>
</gene>
<dbReference type="Proteomes" id="UP000814140">
    <property type="component" value="Unassembled WGS sequence"/>
</dbReference>
<evidence type="ECO:0000313" key="2">
    <source>
        <dbReference type="Proteomes" id="UP000814140"/>
    </source>
</evidence>
<sequence length="199" mass="22053">MPRNSPLQRTASCLSLPEFFTGSSPTNDLLAAFPRTPSPPPSVPYTRTLQHYKAQRMRVKAMIRAETWNRPSRPACTPAPPDSSRRTTSPLAPVQMFTTPRPSFPRSKPEPNLYRAAITGHMRSTPQGQKILNMGARLAVSILTATRELERLVRDADLDAMIVDTKPLSTSWVVVPCDDWEMVELSSPVMEVSRAVAVA</sequence>
<organism evidence="1 2">
    <name type="scientific">Artomyces pyxidatus</name>
    <dbReference type="NCBI Taxonomy" id="48021"/>
    <lineage>
        <taxon>Eukaryota</taxon>
        <taxon>Fungi</taxon>
        <taxon>Dikarya</taxon>
        <taxon>Basidiomycota</taxon>
        <taxon>Agaricomycotina</taxon>
        <taxon>Agaricomycetes</taxon>
        <taxon>Russulales</taxon>
        <taxon>Auriscalpiaceae</taxon>
        <taxon>Artomyces</taxon>
    </lineage>
</organism>
<evidence type="ECO:0000313" key="1">
    <source>
        <dbReference type="EMBL" id="KAI0059259.1"/>
    </source>
</evidence>
<protein>
    <submittedName>
        <fullName evidence="1">Uncharacterized protein</fullName>
    </submittedName>
</protein>
<name>A0ACB8SRP0_9AGAM</name>
<dbReference type="EMBL" id="MU277228">
    <property type="protein sequence ID" value="KAI0059259.1"/>
    <property type="molecule type" value="Genomic_DNA"/>
</dbReference>